<evidence type="ECO:0000313" key="2">
    <source>
        <dbReference type="Proteomes" id="UP000006868"/>
    </source>
</evidence>
<accession>E3EKB8</accession>
<dbReference type="Proteomes" id="UP000006868">
    <property type="component" value="Plasmid pSC2"/>
</dbReference>
<reference evidence="1 2" key="1">
    <citation type="journal article" date="2011" name="J. Bacteriol.">
        <title>Complete genome sequence of Paenibacillus polymyxa SC2, a strain of plant growth-promoting Rhizobacterium with broad-spectrum antimicrobial activity.</title>
        <authorList>
            <person name="Ma M."/>
            <person name="Wang C."/>
            <person name="Ding Y."/>
            <person name="Li L."/>
            <person name="Shen D."/>
            <person name="Jiang X."/>
            <person name="Guan D."/>
            <person name="Cao F."/>
            <person name="Chen H."/>
            <person name="Feng R."/>
            <person name="Wang X."/>
            <person name="Ge Y."/>
            <person name="Yao L."/>
            <person name="Bing X."/>
            <person name="Yang X."/>
            <person name="Li J."/>
            <person name="Du B."/>
        </authorList>
    </citation>
    <scope>NUCLEOTIDE SEQUENCE [LARGE SCALE GENOMIC DNA]</scope>
    <source>
        <strain evidence="1 2">SC2</strain>
        <plasmid evidence="2">pSC2</plasmid>
    </source>
</reference>
<dbReference type="KEGG" id="ppm:PPSC2_27835"/>
<dbReference type="EMBL" id="CP002214">
    <property type="protein sequence ID" value="ADO59445.1"/>
    <property type="molecule type" value="Genomic_DNA"/>
</dbReference>
<geneLocation type="plasmid" evidence="1 2">
    <name>pSC2</name>
</geneLocation>
<dbReference type="RefSeq" id="WP_013385859.1">
    <property type="nucleotide sequence ID" value="NC_014628.2"/>
</dbReference>
<evidence type="ECO:0000313" key="1">
    <source>
        <dbReference type="EMBL" id="ADO59445.1"/>
    </source>
</evidence>
<sequence>MNRINQRGMDLIQYKCELMKDYPKIVKDSLYLALEQMVENKVLDMDTYMFIREDSTTATSFEEYLYSKPNFLKTEEEIFAEFEIIRSKLNDKLASHGLDMLHSESVVDKEVILVTKKFCVNEEFTMNYFGVEEKDLLKLMKRRGFVEKFAILRLTAIFKPFMETLDFPKDLFIYDMSLVYYDKDENGYSIDLDFELPVEEVEREEKLDEICEGMSVVVEKTQAHFDAKTIA</sequence>
<keyword evidence="1" id="KW-0614">Plasmid</keyword>
<dbReference type="AlphaFoldDB" id="E3EKB8"/>
<name>E3EKB8_PAEPS</name>
<proteinExistence type="predicted"/>
<dbReference type="PATRIC" id="fig|886882.15.peg.5899"/>
<gene>
    <name evidence="1" type="ORF">PPSC2_27835</name>
</gene>
<organism evidence="1 2">
    <name type="scientific">Paenibacillus polymyxa (strain SC2)</name>
    <name type="common">Bacillus polymyxa</name>
    <dbReference type="NCBI Taxonomy" id="886882"/>
    <lineage>
        <taxon>Bacteria</taxon>
        <taxon>Bacillati</taxon>
        <taxon>Bacillota</taxon>
        <taxon>Bacilli</taxon>
        <taxon>Bacillales</taxon>
        <taxon>Paenibacillaceae</taxon>
        <taxon>Paenibacillus</taxon>
    </lineage>
</organism>
<dbReference type="HOGENOM" id="CLU_1178382_0_0_9"/>
<protein>
    <submittedName>
        <fullName evidence="1">Uncharacterized protein</fullName>
    </submittedName>
</protein>
<dbReference type="OrthoDB" id="9877428at2"/>